<evidence type="ECO:0000256" key="5">
    <source>
        <dbReference type="ARBA" id="ARBA00023004"/>
    </source>
</evidence>
<dbReference type="PROSITE" id="PS00086">
    <property type="entry name" value="CYTOCHROME_P450"/>
    <property type="match status" value="1"/>
</dbReference>
<dbReference type="PANTHER" id="PTHR46696">
    <property type="entry name" value="P450, PUTATIVE (EUROFUNG)-RELATED"/>
    <property type="match status" value="1"/>
</dbReference>
<proteinExistence type="inferred from homology"/>
<dbReference type="GO" id="GO:0005506">
    <property type="term" value="F:iron ion binding"/>
    <property type="evidence" value="ECO:0007669"/>
    <property type="project" value="InterPro"/>
</dbReference>
<dbReference type="GO" id="GO:0006707">
    <property type="term" value="P:cholesterol catabolic process"/>
    <property type="evidence" value="ECO:0007669"/>
    <property type="project" value="TreeGrafter"/>
</dbReference>
<dbReference type="PANTHER" id="PTHR46696:SF4">
    <property type="entry name" value="BIOTIN BIOSYNTHESIS CYTOCHROME P450"/>
    <property type="match status" value="1"/>
</dbReference>
<evidence type="ECO:0000313" key="8">
    <source>
        <dbReference type="EMBL" id="BAN00767.1"/>
    </source>
</evidence>
<evidence type="ECO:0000256" key="7">
    <source>
        <dbReference type="RuleBase" id="RU000461"/>
    </source>
</evidence>
<dbReference type="InterPro" id="IPR002397">
    <property type="entry name" value="Cyt_P450_B"/>
</dbReference>
<dbReference type="FunFam" id="1.10.630.10:FF:000018">
    <property type="entry name" value="Cytochrome P450 monooxygenase"/>
    <property type="match status" value="1"/>
</dbReference>
<keyword evidence="9" id="KW-1185">Reference proteome</keyword>
<keyword evidence="6 7" id="KW-0503">Monooxygenase</keyword>
<dbReference type="Gene3D" id="1.10.630.10">
    <property type="entry name" value="Cytochrome P450"/>
    <property type="match status" value="1"/>
</dbReference>
<evidence type="ECO:0000256" key="1">
    <source>
        <dbReference type="ARBA" id="ARBA00010617"/>
    </source>
</evidence>
<evidence type="ECO:0000256" key="6">
    <source>
        <dbReference type="ARBA" id="ARBA00023033"/>
    </source>
</evidence>
<comment type="similarity">
    <text evidence="1 7">Belongs to the cytochrome P450 family.</text>
</comment>
<evidence type="ECO:0000256" key="4">
    <source>
        <dbReference type="ARBA" id="ARBA00023002"/>
    </source>
</evidence>
<dbReference type="Pfam" id="PF00067">
    <property type="entry name" value="p450"/>
    <property type="match status" value="1"/>
</dbReference>
<dbReference type="InterPro" id="IPR036396">
    <property type="entry name" value="Cyt_P450_sf"/>
</dbReference>
<dbReference type="SUPFAM" id="SSF48264">
    <property type="entry name" value="Cytochrome P450"/>
    <property type="match status" value="1"/>
</dbReference>
<keyword evidence="2 7" id="KW-0349">Heme</keyword>
<dbReference type="AlphaFoldDB" id="A0A6C7E0B3"/>
<evidence type="ECO:0000313" key="9">
    <source>
        <dbReference type="Proteomes" id="UP000011863"/>
    </source>
</evidence>
<reference evidence="8 9" key="1">
    <citation type="journal article" date="2013" name="Int. J. Syst. Evol. Microbiol.">
        <title>Ilumatobacter nonamiense sp. nov. and Ilumatobacter coccineum sp. nov., isolated from seashore sand.</title>
        <authorList>
            <person name="Matsumoto A."/>
            <person name="Kasai H."/>
            <person name="Matsuo Y."/>
            <person name="Shizuri Y."/>
            <person name="Ichikawa N."/>
            <person name="Fujita N."/>
            <person name="Omura S."/>
            <person name="Takahashi Y."/>
        </authorList>
    </citation>
    <scope>NUCLEOTIDE SEQUENCE [LARGE SCALE GENOMIC DNA]</scope>
    <source>
        <strain evidence="9">NBRC 103263 / KCTC 29153 / YM16-304</strain>
    </source>
</reference>
<gene>
    <name evidence="8" type="ORF">YM304_04530</name>
</gene>
<evidence type="ECO:0000256" key="3">
    <source>
        <dbReference type="ARBA" id="ARBA00022723"/>
    </source>
</evidence>
<dbReference type="RefSeq" id="WP_015440015.1">
    <property type="nucleotide sequence ID" value="NC_020520.1"/>
</dbReference>
<dbReference type="OrthoDB" id="5241086at2"/>
<dbReference type="InterPro" id="IPR017972">
    <property type="entry name" value="Cyt_P450_CS"/>
</dbReference>
<dbReference type="GO" id="GO:0036199">
    <property type="term" value="F:cholest-4-en-3-one 26-monooxygenase activity"/>
    <property type="evidence" value="ECO:0007669"/>
    <property type="project" value="TreeGrafter"/>
</dbReference>
<dbReference type="GO" id="GO:0008395">
    <property type="term" value="F:steroid hydroxylase activity"/>
    <property type="evidence" value="ECO:0007669"/>
    <property type="project" value="TreeGrafter"/>
</dbReference>
<dbReference type="EMBL" id="AP012057">
    <property type="protein sequence ID" value="BAN00767.1"/>
    <property type="molecule type" value="Genomic_DNA"/>
</dbReference>
<dbReference type="InterPro" id="IPR001128">
    <property type="entry name" value="Cyt_P450"/>
</dbReference>
<protein>
    <submittedName>
        <fullName evidence="8">Cytochrome P450</fullName>
    </submittedName>
</protein>
<dbReference type="Proteomes" id="UP000011863">
    <property type="component" value="Chromosome"/>
</dbReference>
<dbReference type="GO" id="GO:0020037">
    <property type="term" value="F:heme binding"/>
    <property type="evidence" value="ECO:0007669"/>
    <property type="project" value="InterPro"/>
</dbReference>
<dbReference type="KEGG" id="aym:YM304_04530"/>
<keyword evidence="5 7" id="KW-0408">Iron</keyword>
<accession>A0A6C7E0B3</accession>
<keyword evidence="3 7" id="KW-0479">Metal-binding</keyword>
<name>A0A6C7E0B3_ILUCY</name>
<sequence length="422" mass="48139">MIEPLDSVDEVDFFDPATNDCPYHAYRTLREDAPVWQDPRTKMWTLTRYEDVKRAARDVEVFSSVKPRGRVDPNAALTRQMYEDKGWVPGRTLAGRNDPEHKEMRALFSHAFRQSRITALEPQIIEIADDLMSDCIAAAVETGDCDWVKRMAVPLPLLVIGIQMGANPDDIWRIKAWTDAWVQRLGMMQTHDEVVWSTEMEIEAQHYFQPIFERLREQPDETLLSDLVNTVIPEWGRTLTDEELHAEMMADTFVGGSETTTNAISQGLKLLVEHPEQWAKLKSDPERYLPVLAEEAIRLEGPVQTLFRYTTRDVEVSGTTIPAGSMVAMRWGSANRDADVFTDADRFDLDRPDYKQHVGFGFGTHFCLGAPLARREIIHAFRALVDRVDDVAFVEGANDFRIAPNYVLRALEELHVTFTPTS</sequence>
<dbReference type="PRINTS" id="PR00359">
    <property type="entry name" value="BP450"/>
</dbReference>
<keyword evidence="4 7" id="KW-0560">Oxidoreductase</keyword>
<evidence type="ECO:0000256" key="2">
    <source>
        <dbReference type="ARBA" id="ARBA00022617"/>
    </source>
</evidence>
<organism evidence="8 9">
    <name type="scientific">Ilumatobacter coccineus (strain NBRC 103263 / KCTC 29153 / YM16-304)</name>
    <dbReference type="NCBI Taxonomy" id="1313172"/>
    <lineage>
        <taxon>Bacteria</taxon>
        <taxon>Bacillati</taxon>
        <taxon>Actinomycetota</taxon>
        <taxon>Acidimicrobiia</taxon>
        <taxon>Acidimicrobiales</taxon>
        <taxon>Ilumatobacteraceae</taxon>
        <taxon>Ilumatobacter</taxon>
    </lineage>
</organism>